<protein>
    <submittedName>
        <fullName evidence="5">Jg16919 protein</fullName>
    </submittedName>
</protein>
<comment type="similarity">
    <text evidence="1">Belongs to the protein-tyrosine phosphatase family. Non-receptor class myotubularin subfamily.</text>
</comment>
<feature type="binding site" evidence="3">
    <location>
        <begin position="59"/>
        <end position="60"/>
    </location>
    <ligand>
        <name>substrate</name>
    </ligand>
</feature>
<dbReference type="GO" id="GO:0005737">
    <property type="term" value="C:cytoplasm"/>
    <property type="evidence" value="ECO:0007669"/>
    <property type="project" value="TreeGrafter"/>
</dbReference>
<proteinExistence type="inferred from homology"/>
<dbReference type="OrthoDB" id="271628at2759"/>
<evidence type="ECO:0000256" key="2">
    <source>
        <dbReference type="PIRSR" id="PIRSR630564-1"/>
    </source>
</evidence>
<dbReference type="GO" id="GO:0004438">
    <property type="term" value="F:phosphatidylinositol-3-phosphate phosphatase activity"/>
    <property type="evidence" value="ECO:0007669"/>
    <property type="project" value="TreeGrafter"/>
</dbReference>
<dbReference type="GO" id="GO:0106018">
    <property type="term" value="F:phosphatidylinositol-3,5-bisphosphate phosphatase activity"/>
    <property type="evidence" value="ECO:0007669"/>
    <property type="project" value="TreeGrafter"/>
</dbReference>
<comment type="caution">
    <text evidence="5">The sequence shown here is derived from an EMBL/GenBank/DDBJ whole genome shotgun (WGS) entry which is preliminary data.</text>
</comment>
<dbReference type="PANTHER" id="PTHR10807:SF8">
    <property type="entry name" value="PHOSPHATIDYLINOSITOL-3-PHOSPHATE PHOSPHATASE"/>
    <property type="match status" value="1"/>
</dbReference>
<dbReference type="InterPro" id="IPR029021">
    <property type="entry name" value="Prot-tyrosine_phosphatase-like"/>
</dbReference>
<dbReference type="EMBL" id="CAKXAJ010026436">
    <property type="protein sequence ID" value="CAH2268491.1"/>
    <property type="molecule type" value="Genomic_DNA"/>
</dbReference>
<feature type="active site" description="Phosphocysteine intermediate" evidence="2">
    <location>
        <position position="113"/>
    </location>
</feature>
<dbReference type="SUPFAM" id="SSF52799">
    <property type="entry name" value="(Phosphotyrosine protein) phosphatases II"/>
    <property type="match status" value="1"/>
</dbReference>
<sequence>MEDEQMLDLIRRANPNCGYMYVVDTRPKINAMVNRAAGKGYENEAFYENIKFQFMGIGNIHVMRKSLQKLVETCEQNSPTMSSFLSGLESSGWLKHIKYASCRYACNIECCCCTNFVLVTGMLVTVTLWLHQALIEKDWLSFGHKFTARCGHVACDSRERSPVFTQLLDCTWQLLRQAPEAFQFNERFLLTLHDHAHACQYGTFIGNCEKDRRDLRLLYESGGNVTELECANHDHPLKDVGSAHARTGKIPLITEKADAAIPATLAQLEAEINTVALDWKSIKNVTECSCSTPLDHFSRKHHCWGCGRCVCTRFGNARHLSYFFLPQPAVGQRQMLTFRSPGFYSDRSRNF</sequence>
<reference evidence="5" key="1">
    <citation type="submission" date="2022-03" db="EMBL/GenBank/DDBJ databases">
        <authorList>
            <person name="Lindestad O."/>
        </authorList>
    </citation>
    <scope>NUCLEOTIDE SEQUENCE</scope>
</reference>
<gene>
    <name evidence="5" type="primary">jg16919</name>
    <name evidence="5" type="ORF">PAEG_LOCUS26843</name>
</gene>
<dbReference type="InterPro" id="IPR013083">
    <property type="entry name" value="Znf_RING/FYVE/PHD"/>
</dbReference>
<evidence type="ECO:0000256" key="1">
    <source>
        <dbReference type="ARBA" id="ARBA00007471"/>
    </source>
</evidence>
<dbReference type="PROSITE" id="PS51339">
    <property type="entry name" value="PPASE_MYOTUBULARIN"/>
    <property type="match status" value="1"/>
</dbReference>
<dbReference type="Gene3D" id="3.30.40.10">
    <property type="entry name" value="Zinc/RING finger domain, C3HC4 (zinc finger)"/>
    <property type="match status" value="1"/>
</dbReference>
<evidence type="ECO:0000313" key="5">
    <source>
        <dbReference type="EMBL" id="CAH2268491.1"/>
    </source>
</evidence>
<evidence type="ECO:0000259" key="4">
    <source>
        <dbReference type="PROSITE" id="PS51339"/>
    </source>
</evidence>
<evidence type="ECO:0000256" key="3">
    <source>
        <dbReference type="PIRSR" id="PIRSR630564-2"/>
    </source>
</evidence>
<dbReference type="SUPFAM" id="SSF57903">
    <property type="entry name" value="FYVE/PHD zinc finger"/>
    <property type="match status" value="1"/>
</dbReference>
<dbReference type="PANTHER" id="PTHR10807">
    <property type="entry name" value="MYOTUBULARIN-RELATED"/>
    <property type="match status" value="1"/>
</dbReference>
<dbReference type="InterPro" id="IPR030564">
    <property type="entry name" value="Myotubularin"/>
</dbReference>
<dbReference type="Proteomes" id="UP000838756">
    <property type="component" value="Unassembled WGS sequence"/>
</dbReference>
<dbReference type="InterPro" id="IPR011011">
    <property type="entry name" value="Znf_FYVE_PHD"/>
</dbReference>
<dbReference type="GO" id="GO:0046856">
    <property type="term" value="P:phosphatidylinositol dephosphorylation"/>
    <property type="evidence" value="ECO:0007669"/>
    <property type="project" value="TreeGrafter"/>
</dbReference>
<organism evidence="5 6">
    <name type="scientific">Pararge aegeria aegeria</name>
    <dbReference type="NCBI Taxonomy" id="348720"/>
    <lineage>
        <taxon>Eukaryota</taxon>
        <taxon>Metazoa</taxon>
        <taxon>Ecdysozoa</taxon>
        <taxon>Arthropoda</taxon>
        <taxon>Hexapoda</taxon>
        <taxon>Insecta</taxon>
        <taxon>Pterygota</taxon>
        <taxon>Neoptera</taxon>
        <taxon>Endopterygota</taxon>
        <taxon>Lepidoptera</taxon>
        <taxon>Glossata</taxon>
        <taxon>Ditrysia</taxon>
        <taxon>Papilionoidea</taxon>
        <taxon>Nymphalidae</taxon>
        <taxon>Satyrinae</taxon>
        <taxon>Satyrini</taxon>
        <taxon>Parargina</taxon>
        <taxon>Pararge</taxon>
    </lineage>
</organism>
<dbReference type="Pfam" id="PF06602">
    <property type="entry name" value="Myotub-related"/>
    <property type="match status" value="2"/>
</dbReference>
<dbReference type="InterPro" id="IPR010569">
    <property type="entry name" value="Myotubularin-like_Pase_dom"/>
</dbReference>
<feature type="domain" description="Myotubularin phosphatase" evidence="4">
    <location>
        <begin position="1"/>
        <end position="289"/>
    </location>
</feature>
<name>A0A8S4SH69_9NEOP</name>
<evidence type="ECO:0000313" key="6">
    <source>
        <dbReference type="Proteomes" id="UP000838756"/>
    </source>
</evidence>
<dbReference type="AlphaFoldDB" id="A0A8S4SH69"/>
<keyword evidence="6" id="KW-1185">Reference proteome</keyword>
<accession>A0A8S4SH69</accession>